<evidence type="ECO:0000256" key="3">
    <source>
        <dbReference type="ARBA" id="ARBA00022475"/>
    </source>
</evidence>
<feature type="transmembrane region" description="Helical" evidence="7">
    <location>
        <begin position="297"/>
        <end position="316"/>
    </location>
</feature>
<dbReference type="InterPro" id="IPR018043">
    <property type="entry name" value="Na/Gal_symport_CS"/>
</dbReference>
<evidence type="ECO:0000313" key="9">
    <source>
        <dbReference type="EMBL" id="SEL90864.1"/>
    </source>
</evidence>
<keyword evidence="3" id="KW-1003">Cell membrane</keyword>
<dbReference type="RefSeq" id="WP_091488205.1">
    <property type="nucleotide sequence ID" value="NZ_BJUX01000016.1"/>
</dbReference>
<dbReference type="GO" id="GO:0005886">
    <property type="term" value="C:plasma membrane"/>
    <property type="evidence" value="ECO:0007669"/>
    <property type="project" value="UniProtKB-SubCell"/>
</dbReference>
<keyword evidence="4 7" id="KW-0812">Transmembrane</keyword>
<dbReference type="PROSITE" id="PS00872">
    <property type="entry name" value="NA_GALACTOSIDE_SYMP"/>
    <property type="match status" value="1"/>
</dbReference>
<feature type="transmembrane region" description="Helical" evidence="7">
    <location>
        <begin position="354"/>
        <end position="372"/>
    </location>
</feature>
<reference evidence="9 10" key="1">
    <citation type="submission" date="2016-10" db="EMBL/GenBank/DDBJ databases">
        <authorList>
            <person name="de Groot N.N."/>
        </authorList>
    </citation>
    <scope>NUCLEOTIDE SEQUENCE [LARGE SCALE GENOMIC DNA]</scope>
    <source>
        <strain evidence="9 10">DSM 19182</strain>
    </source>
</reference>
<comment type="subcellular location">
    <subcellularLocation>
        <location evidence="1">Cell membrane</location>
        <topology evidence="1">Multi-pass membrane protein</topology>
    </subcellularLocation>
</comment>
<feature type="transmembrane region" description="Helical" evidence="7">
    <location>
        <begin position="417"/>
        <end position="438"/>
    </location>
</feature>
<dbReference type="PANTHER" id="PTHR11328:SF24">
    <property type="entry name" value="MAJOR FACILITATOR SUPERFAMILY (MFS) PROFILE DOMAIN-CONTAINING PROTEIN"/>
    <property type="match status" value="1"/>
</dbReference>
<dbReference type="OrthoDB" id="9764596at2"/>
<evidence type="ECO:0000256" key="5">
    <source>
        <dbReference type="ARBA" id="ARBA00022989"/>
    </source>
</evidence>
<accession>A0A1H7U224</accession>
<feature type="transmembrane region" description="Helical" evidence="7">
    <location>
        <begin position="209"/>
        <end position="229"/>
    </location>
</feature>
<dbReference type="Proteomes" id="UP000321425">
    <property type="component" value="Unassembled WGS sequence"/>
</dbReference>
<keyword evidence="2" id="KW-0813">Transport</keyword>
<feature type="transmembrane region" description="Helical" evidence="7">
    <location>
        <begin position="106"/>
        <end position="126"/>
    </location>
</feature>
<dbReference type="STRING" id="426703.SAMN04488100_11527"/>
<evidence type="ECO:0000256" key="4">
    <source>
        <dbReference type="ARBA" id="ARBA00022692"/>
    </source>
</evidence>
<dbReference type="SUPFAM" id="SSF103473">
    <property type="entry name" value="MFS general substrate transporter"/>
    <property type="match status" value="1"/>
</dbReference>
<dbReference type="Proteomes" id="UP000198548">
    <property type="component" value="Unassembled WGS sequence"/>
</dbReference>
<dbReference type="AlphaFoldDB" id="A0A1H7U224"/>
<feature type="transmembrane region" description="Helical" evidence="7">
    <location>
        <begin position="169"/>
        <end position="189"/>
    </location>
</feature>
<protein>
    <submittedName>
        <fullName evidence="9">Na+/melibiose symporter</fullName>
    </submittedName>
    <submittedName>
        <fullName evidence="8">Sugar transporter</fullName>
    </submittedName>
</protein>
<dbReference type="Pfam" id="PF13347">
    <property type="entry name" value="MFS_2"/>
    <property type="match status" value="1"/>
</dbReference>
<organism evidence="9 10">
    <name type="scientific">Alkalibacterium putridalgicola</name>
    <dbReference type="NCBI Taxonomy" id="426703"/>
    <lineage>
        <taxon>Bacteria</taxon>
        <taxon>Bacillati</taxon>
        <taxon>Bacillota</taxon>
        <taxon>Bacilli</taxon>
        <taxon>Lactobacillales</taxon>
        <taxon>Carnobacteriaceae</taxon>
        <taxon>Alkalibacterium</taxon>
    </lineage>
</organism>
<feature type="transmembrane region" description="Helical" evidence="7">
    <location>
        <begin position="450"/>
        <end position="473"/>
    </location>
</feature>
<dbReference type="InterPro" id="IPR036259">
    <property type="entry name" value="MFS_trans_sf"/>
</dbReference>
<sequence length="503" mass="55663">MQTTHKPTEAVAVDKILPKSANPKNYRRAKIWQMGFFAANNSATNIYMFLMMNVAYFATGVVGLGTVLVSTLITGSRMFDGITDPIIGLWIDKTDGKYGKFRPFMLAGYLTMTVVVLLLFFTNHLVPDPLRLPYFILLYLLYIIGYTFQTAVTKSGQSVLTNDPEQRPLFSTFDISMTSLLFAGAGIYLANYLVPKYGTFNSAALFAEFTLTVIAISGILTTLAIIGIWEKDRTEFFGTGKAVKITLKDMWQILKGNRPLQMLIVAASTDKLGQTIAGNSIVMVMLFGIIIGDYGLFGVISGILLIPNIIIAIFGTRMAGKFGTKKGYIGATWLSMITYGGMFLLIVFGDPSQISMSNMGFMTIAFLSLYVIGNGVRTLSGGLVIPMIPDVTDYETYRTGRYAPGVMGTIFSFVDKMISSFGQTVIGITLAFIGFDQIFPDVTTPYSDEILWVTMFLFVGTLMFAWIASLVAMKFYDLDKAKMEEIQAEIESRRQEVLHNKEI</sequence>
<evidence type="ECO:0000256" key="2">
    <source>
        <dbReference type="ARBA" id="ARBA00022448"/>
    </source>
</evidence>
<keyword evidence="5 7" id="KW-1133">Transmembrane helix</keyword>
<evidence type="ECO:0000256" key="7">
    <source>
        <dbReference type="SAM" id="Phobius"/>
    </source>
</evidence>
<reference evidence="8 11" key="2">
    <citation type="submission" date="2019-07" db="EMBL/GenBank/DDBJ databases">
        <title>Whole genome shotgun sequence of Alkalibacterium putridalgicola NBRC 103243.</title>
        <authorList>
            <person name="Hosoyama A."/>
            <person name="Uohara A."/>
            <person name="Ohji S."/>
            <person name="Ichikawa N."/>
        </authorList>
    </citation>
    <scope>NUCLEOTIDE SEQUENCE [LARGE SCALE GENOMIC DNA]</scope>
    <source>
        <strain evidence="8 11">NBRC 103243</strain>
    </source>
</reference>
<name>A0A1H7U224_9LACT</name>
<feature type="transmembrane region" description="Helical" evidence="7">
    <location>
        <begin position="46"/>
        <end position="69"/>
    </location>
</feature>
<evidence type="ECO:0000256" key="6">
    <source>
        <dbReference type="ARBA" id="ARBA00023136"/>
    </source>
</evidence>
<dbReference type="GO" id="GO:0008643">
    <property type="term" value="P:carbohydrate transport"/>
    <property type="evidence" value="ECO:0007669"/>
    <property type="project" value="InterPro"/>
</dbReference>
<proteinExistence type="predicted"/>
<keyword evidence="8" id="KW-0762">Sugar transport</keyword>
<feature type="transmembrane region" description="Helical" evidence="7">
    <location>
        <begin position="328"/>
        <end position="348"/>
    </location>
</feature>
<dbReference type="PANTHER" id="PTHR11328">
    <property type="entry name" value="MAJOR FACILITATOR SUPERFAMILY DOMAIN-CONTAINING PROTEIN"/>
    <property type="match status" value="1"/>
</dbReference>
<evidence type="ECO:0000313" key="10">
    <source>
        <dbReference type="Proteomes" id="UP000198548"/>
    </source>
</evidence>
<dbReference type="InterPro" id="IPR039672">
    <property type="entry name" value="MFS_2"/>
</dbReference>
<evidence type="ECO:0000313" key="8">
    <source>
        <dbReference type="EMBL" id="GEK89503.1"/>
    </source>
</evidence>
<gene>
    <name evidence="8" type="ORF">APU01nite_15420</name>
    <name evidence="9" type="ORF">SAMN04488100_11527</name>
</gene>
<feature type="transmembrane region" description="Helical" evidence="7">
    <location>
        <begin position="132"/>
        <end position="148"/>
    </location>
</feature>
<evidence type="ECO:0000313" key="11">
    <source>
        <dbReference type="Proteomes" id="UP000321425"/>
    </source>
</evidence>
<evidence type="ECO:0000256" key="1">
    <source>
        <dbReference type="ARBA" id="ARBA00004651"/>
    </source>
</evidence>
<dbReference type="EMBL" id="FOBL01000015">
    <property type="protein sequence ID" value="SEL90864.1"/>
    <property type="molecule type" value="Genomic_DNA"/>
</dbReference>
<dbReference type="GO" id="GO:0015293">
    <property type="term" value="F:symporter activity"/>
    <property type="evidence" value="ECO:0007669"/>
    <property type="project" value="InterPro"/>
</dbReference>
<keyword evidence="11" id="KW-1185">Reference proteome</keyword>
<dbReference type="EMBL" id="BJUX01000016">
    <property type="protein sequence ID" value="GEK89503.1"/>
    <property type="molecule type" value="Genomic_DNA"/>
</dbReference>
<keyword evidence="6 7" id="KW-0472">Membrane</keyword>
<dbReference type="GO" id="GO:0006814">
    <property type="term" value="P:sodium ion transport"/>
    <property type="evidence" value="ECO:0007669"/>
    <property type="project" value="InterPro"/>
</dbReference>